<name>A0A830CLX0_9LAMI</name>
<comment type="caution">
    <text evidence="2">The sequence shown here is derived from an EMBL/GenBank/DDBJ whole genome shotgun (WGS) entry which is preliminary data.</text>
</comment>
<feature type="coiled-coil region" evidence="1">
    <location>
        <begin position="65"/>
        <end position="113"/>
    </location>
</feature>
<keyword evidence="1" id="KW-0175">Coiled coil</keyword>
<organism evidence="2 3">
    <name type="scientific">Phtheirospermum japonicum</name>
    <dbReference type="NCBI Taxonomy" id="374723"/>
    <lineage>
        <taxon>Eukaryota</taxon>
        <taxon>Viridiplantae</taxon>
        <taxon>Streptophyta</taxon>
        <taxon>Embryophyta</taxon>
        <taxon>Tracheophyta</taxon>
        <taxon>Spermatophyta</taxon>
        <taxon>Magnoliopsida</taxon>
        <taxon>eudicotyledons</taxon>
        <taxon>Gunneridae</taxon>
        <taxon>Pentapetalae</taxon>
        <taxon>asterids</taxon>
        <taxon>lamiids</taxon>
        <taxon>Lamiales</taxon>
        <taxon>Orobanchaceae</taxon>
        <taxon>Orobanchaceae incertae sedis</taxon>
        <taxon>Phtheirospermum</taxon>
    </lineage>
</organism>
<evidence type="ECO:0000256" key="1">
    <source>
        <dbReference type="SAM" id="Coils"/>
    </source>
</evidence>
<evidence type="ECO:0000313" key="3">
    <source>
        <dbReference type="Proteomes" id="UP000653305"/>
    </source>
</evidence>
<dbReference type="AlphaFoldDB" id="A0A830CLX0"/>
<gene>
    <name evidence="2" type="ORF">PHJA_001684400</name>
</gene>
<protein>
    <submittedName>
        <fullName evidence="2">Uncharacterized protein</fullName>
    </submittedName>
</protein>
<reference evidence="2" key="1">
    <citation type="submission" date="2020-07" db="EMBL/GenBank/DDBJ databases">
        <title>Ethylene signaling mediates host invasion by parasitic plants.</title>
        <authorList>
            <person name="Yoshida S."/>
        </authorList>
    </citation>
    <scope>NUCLEOTIDE SEQUENCE</scope>
    <source>
        <strain evidence="2">Okayama</strain>
    </source>
</reference>
<dbReference type="Proteomes" id="UP000653305">
    <property type="component" value="Unassembled WGS sequence"/>
</dbReference>
<accession>A0A830CLX0</accession>
<proteinExistence type="predicted"/>
<keyword evidence="3" id="KW-1185">Reference proteome</keyword>
<evidence type="ECO:0000313" key="2">
    <source>
        <dbReference type="EMBL" id="GFP95401.1"/>
    </source>
</evidence>
<dbReference type="EMBL" id="BMAC01000386">
    <property type="protein sequence ID" value="GFP95401.1"/>
    <property type="molecule type" value="Genomic_DNA"/>
</dbReference>
<sequence length="170" mass="19312">MMSHVMHPRDVAAATDATFQGLADDRYALLSQQLFTHQGLIAKVNYGSRRLMELATELAHGKGRVKHLEGEVTDLQRRLAFVELEREESRKENEALKVSAKEAADAAEEAQMDFYLDGFDDCKQMPTFQRLTSDASFLVRQHLLLVPLPSTWIRLRVLPRLWMSSVACPL</sequence>